<feature type="chain" id="PRO_5031208504" evidence="2">
    <location>
        <begin position="31"/>
        <end position="127"/>
    </location>
</feature>
<name>A0A7Z7MVD1_9PROT</name>
<proteinExistence type="predicted"/>
<feature type="signal peptide" evidence="2">
    <location>
        <begin position="1"/>
        <end position="30"/>
    </location>
</feature>
<dbReference type="RefSeq" id="WP_154716788.1">
    <property type="nucleotide sequence ID" value="NZ_LT837803.1"/>
</dbReference>
<gene>
    <name evidence="3" type="ORF">SDENCHOL_20267</name>
</gene>
<sequence length="127" mass="13748">MIVKIIASGSRLVFGMSLLLAVASATPAFAQDVAETGQTEESASAVSAAVASEPEMAEEEAQQAEARRRAAAEVAAKLVSEELAARKRVRAFEVSEKARQREALERQCVIRPVMSDEEIDKCKAVWR</sequence>
<feature type="region of interest" description="Disordered" evidence="1">
    <location>
        <begin position="41"/>
        <end position="68"/>
    </location>
</feature>
<keyword evidence="4" id="KW-1185">Reference proteome</keyword>
<dbReference type="AlphaFoldDB" id="A0A7Z7MVD1"/>
<protein>
    <submittedName>
        <fullName evidence="3">Uncharacterized protein</fullName>
    </submittedName>
</protein>
<evidence type="ECO:0000313" key="3">
    <source>
        <dbReference type="EMBL" id="SMB26992.1"/>
    </source>
</evidence>
<accession>A0A7Z7MVD1</accession>
<evidence type="ECO:0000313" key="4">
    <source>
        <dbReference type="Proteomes" id="UP000242886"/>
    </source>
</evidence>
<dbReference type="Proteomes" id="UP000242886">
    <property type="component" value="Chromosome SDENCHOL"/>
</dbReference>
<keyword evidence="2" id="KW-0732">Signal</keyword>
<feature type="compositionally biased region" description="Low complexity" evidence="1">
    <location>
        <begin position="41"/>
        <end position="54"/>
    </location>
</feature>
<organism evidence="3 4">
    <name type="scientific">Sterolibacterium denitrificans</name>
    <dbReference type="NCBI Taxonomy" id="157592"/>
    <lineage>
        <taxon>Bacteria</taxon>
        <taxon>Pseudomonadati</taxon>
        <taxon>Pseudomonadota</taxon>
        <taxon>Betaproteobacteria</taxon>
        <taxon>Nitrosomonadales</taxon>
        <taxon>Sterolibacteriaceae</taxon>
        <taxon>Sterolibacterium</taxon>
    </lineage>
</organism>
<evidence type="ECO:0000256" key="2">
    <source>
        <dbReference type="SAM" id="SignalP"/>
    </source>
</evidence>
<evidence type="ECO:0000256" key="1">
    <source>
        <dbReference type="SAM" id="MobiDB-lite"/>
    </source>
</evidence>
<reference evidence="3" key="1">
    <citation type="submission" date="2017-03" db="EMBL/GenBank/DDBJ databases">
        <authorList>
            <consortium name="AG Boll"/>
        </authorList>
    </citation>
    <scope>NUCLEOTIDE SEQUENCE [LARGE SCALE GENOMIC DNA]</scope>
    <source>
        <strain evidence="3">Chol</strain>
    </source>
</reference>
<dbReference type="EMBL" id="LT837803">
    <property type="protein sequence ID" value="SMB26992.1"/>
    <property type="molecule type" value="Genomic_DNA"/>
</dbReference>